<comment type="similarity">
    <text evidence="1">Belongs to the aldo/keto reductase family.</text>
</comment>
<evidence type="ECO:0000256" key="1">
    <source>
        <dbReference type="ARBA" id="ARBA00007905"/>
    </source>
</evidence>
<comment type="caution">
    <text evidence="8">The sequence shown here is derived from an EMBL/GenBank/DDBJ whole genome shotgun (WGS) entry which is preliminary data.</text>
</comment>
<sequence>MSSEFTVPDLTFGLYLIPPERAKATILSALEVGYRSFDSASLYGNEKEVGDAFEEWLRTNERSSLCIMSKVWNSELPKGDDAVLSSFQTSLDHLKCGYLDVFLIHWPVPNFHIPAYKCLGETVLQNGKCRHLGVSNYSPEDYRCLIDSLPPAFPKPVLNQFEINPFVYRPAWIEFFQGQGVKCLGFKPLTRGKEMANELLLKAAEDCSCTAANVLINYVLSKGCGVIVKSENKSRMEGNMKLLSNNNPFSFSALDVLTTEEELENRRIREEATKNQHT</sequence>
<dbReference type="PROSITE" id="PS00798">
    <property type="entry name" value="ALDOKETO_REDUCTASE_1"/>
    <property type="match status" value="1"/>
</dbReference>
<feature type="domain" description="NADP-dependent oxidoreductase" evidence="7">
    <location>
        <begin position="17"/>
        <end position="244"/>
    </location>
</feature>
<evidence type="ECO:0000256" key="2">
    <source>
        <dbReference type="ARBA" id="ARBA00022857"/>
    </source>
</evidence>
<gene>
    <name evidence="8" type="ORF">TrVE_jg10677</name>
</gene>
<evidence type="ECO:0000313" key="9">
    <source>
        <dbReference type="Proteomes" id="UP001165160"/>
    </source>
</evidence>
<dbReference type="Pfam" id="PF00248">
    <property type="entry name" value="Aldo_ket_red"/>
    <property type="match status" value="1"/>
</dbReference>
<dbReference type="SUPFAM" id="SSF51430">
    <property type="entry name" value="NAD(P)-linked oxidoreductase"/>
    <property type="match status" value="1"/>
</dbReference>
<protein>
    <recommendedName>
        <fullName evidence="7">NADP-dependent oxidoreductase domain-containing protein</fullName>
    </recommendedName>
</protein>
<dbReference type="AlphaFoldDB" id="A0A9W7EQ08"/>
<name>A0A9W7EQ08_9STRA</name>
<evidence type="ECO:0000256" key="3">
    <source>
        <dbReference type="ARBA" id="ARBA00023002"/>
    </source>
</evidence>
<keyword evidence="3" id="KW-0560">Oxidoreductase</keyword>
<dbReference type="Gene3D" id="3.20.20.100">
    <property type="entry name" value="NADP-dependent oxidoreductase domain"/>
    <property type="match status" value="1"/>
</dbReference>
<organism evidence="8 9">
    <name type="scientific">Triparma verrucosa</name>
    <dbReference type="NCBI Taxonomy" id="1606542"/>
    <lineage>
        <taxon>Eukaryota</taxon>
        <taxon>Sar</taxon>
        <taxon>Stramenopiles</taxon>
        <taxon>Ochrophyta</taxon>
        <taxon>Bolidophyceae</taxon>
        <taxon>Parmales</taxon>
        <taxon>Triparmaceae</taxon>
        <taxon>Triparma</taxon>
    </lineage>
</organism>
<dbReference type="EMBL" id="BRXX01000062">
    <property type="protein sequence ID" value="GMH86582.1"/>
    <property type="molecule type" value="Genomic_DNA"/>
</dbReference>
<dbReference type="CDD" id="cd19071">
    <property type="entry name" value="AKR_AKR1-5-like"/>
    <property type="match status" value="1"/>
</dbReference>
<dbReference type="GO" id="GO:0016616">
    <property type="term" value="F:oxidoreductase activity, acting on the CH-OH group of donors, NAD or NADP as acceptor"/>
    <property type="evidence" value="ECO:0007669"/>
    <property type="project" value="UniProtKB-ARBA"/>
</dbReference>
<evidence type="ECO:0000259" key="7">
    <source>
        <dbReference type="Pfam" id="PF00248"/>
    </source>
</evidence>
<dbReference type="Proteomes" id="UP001165160">
    <property type="component" value="Unassembled WGS sequence"/>
</dbReference>
<dbReference type="InterPro" id="IPR018170">
    <property type="entry name" value="Aldo/ket_reductase_CS"/>
</dbReference>
<dbReference type="PANTHER" id="PTHR43827">
    <property type="entry name" value="2,5-DIKETO-D-GLUCONIC ACID REDUCTASE"/>
    <property type="match status" value="1"/>
</dbReference>
<feature type="binding site" evidence="5">
    <location>
        <position position="105"/>
    </location>
    <ligand>
        <name>substrate</name>
    </ligand>
</feature>
<keyword evidence="2" id="KW-0521">NADP</keyword>
<dbReference type="PANTHER" id="PTHR43827:SF3">
    <property type="entry name" value="NADP-DEPENDENT OXIDOREDUCTASE DOMAIN-CONTAINING PROTEIN"/>
    <property type="match status" value="1"/>
</dbReference>
<evidence type="ECO:0000256" key="6">
    <source>
        <dbReference type="PIRSR" id="PIRSR000097-3"/>
    </source>
</evidence>
<evidence type="ECO:0000256" key="5">
    <source>
        <dbReference type="PIRSR" id="PIRSR000097-2"/>
    </source>
</evidence>
<dbReference type="PRINTS" id="PR00069">
    <property type="entry name" value="ALDKETRDTASE"/>
</dbReference>
<proteinExistence type="inferred from homology"/>
<reference evidence="9" key="1">
    <citation type="journal article" date="2023" name="Commun. Biol.">
        <title>Genome analysis of Parmales, the sister group of diatoms, reveals the evolutionary specialization of diatoms from phago-mixotrophs to photoautotrophs.</title>
        <authorList>
            <person name="Ban H."/>
            <person name="Sato S."/>
            <person name="Yoshikawa S."/>
            <person name="Yamada K."/>
            <person name="Nakamura Y."/>
            <person name="Ichinomiya M."/>
            <person name="Sato N."/>
            <person name="Blanc-Mathieu R."/>
            <person name="Endo H."/>
            <person name="Kuwata A."/>
            <person name="Ogata H."/>
        </authorList>
    </citation>
    <scope>NUCLEOTIDE SEQUENCE [LARGE SCALE GENOMIC DNA]</scope>
    <source>
        <strain evidence="9">NIES 3699</strain>
    </source>
</reference>
<dbReference type="InterPro" id="IPR020471">
    <property type="entry name" value="AKR"/>
</dbReference>
<dbReference type="InterPro" id="IPR036812">
    <property type="entry name" value="NAD(P)_OxRdtase_dom_sf"/>
</dbReference>
<feature type="site" description="Lowers pKa of active site Tyr" evidence="6">
    <location>
        <position position="70"/>
    </location>
</feature>
<evidence type="ECO:0000256" key="4">
    <source>
        <dbReference type="PIRSR" id="PIRSR000097-1"/>
    </source>
</evidence>
<feature type="active site" description="Proton donor" evidence="4">
    <location>
        <position position="43"/>
    </location>
</feature>
<dbReference type="InterPro" id="IPR023210">
    <property type="entry name" value="NADP_OxRdtase_dom"/>
</dbReference>
<evidence type="ECO:0000313" key="8">
    <source>
        <dbReference type="EMBL" id="GMH86582.1"/>
    </source>
</evidence>
<accession>A0A9W7EQ08</accession>
<dbReference type="PIRSF" id="PIRSF000097">
    <property type="entry name" value="AKR"/>
    <property type="match status" value="1"/>
</dbReference>
<keyword evidence="9" id="KW-1185">Reference proteome</keyword>